<dbReference type="InterPro" id="IPR000719">
    <property type="entry name" value="Prot_kinase_dom"/>
</dbReference>
<dbReference type="PROSITE" id="PS50011">
    <property type="entry name" value="PROTEIN_KINASE_DOM"/>
    <property type="match status" value="1"/>
</dbReference>
<evidence type="ECO:0000313" key="3">
    <source>
        <dbReference type="EMBL" id="KAK8045690.1"/>
    </source>
</evidence>
<dbReference type="GO" id="GO:0016301">
    <property type="term" value="F:kinase activity"/>
    <property type="evidence" value="ECO:0007669"/>
    <property type="project" value="UniProtKB-KW"/>
</dbReference>
<organism evidence="3 4">
    <name type="scientific">Apiospora saccharicola</name>
    <dbReference type="NCBI Taxonomy" id="335842"/>
    <lineage>
        <taxon>Eukaryota</taxon>
        <taxon>Fungi</taxon>
        <taxon>Dikarya</taxon>
        <taxon>Ascomycota</taxon>
        <taxon>Pezizomycotina</taxon>
        <taxon>Sordariomycetes</taxon>
        <taxon>Xylariomycetidae</taxon>
        <taxon>Amphisphaeriales</taxon>
        <taxon>Apiosporaceae</taxon>
        <taxon>Apiospora</taxon>
    </lineage>
</organism>
<proteinExistence type="predicted"/>
<comment type="caution">
    <text evidence="3">The sequence shown here is derived from an EMBL/GenBank/DDBJ whole genome shotgun (WGS) entry which is preliminary data.</text>
</comment>
<dbReference type="Pfam" id="PF01636">
    <property type="entry name" value="APH"/>
    <property type="match status" value="1"/>
</dbReference>
<keyword evidence="3" id="KW-0808">Transferase</keyword>
<evidence type="ECO:0000256" key="1">
    <source>
        <dbReference type="SAM" id="SignalP"/>
    </source>
</evidence>
<keyword evidence="3" id="KW-0418">Kinase</keyword>
<protein>
    <submittedName>
        <fullName evidence="3">Tyrosine kinase catalytic domain protein</fullName>
    </submittedName>
</protein>
<feature type="domain" description="Protein kinase" evidence="2">
    <location>
        <begin position="97"/>
        <end position="341"/>
    </location>
</feature>
<feature type="chain" id="PRO_5046539384" evidence="1">
    <location>
        <begin position="19"/>
        <end position="341"/>
    </location>
</feature>
<dbReference type="Proteomes" id="UP001446871">
    <property type="component" value="Unassembled WGS sequence"/>
</dbReference>
<feature type="signal peptide" evidence="1">
    <location>
        <begin position="1"/>
        <end position="18"/>
    </location>
</feature>
<dbReference type="Gene3D" id="1.10.510.10">
    <property type="entry name" value="Transferase(Phosphotransferase) domain 1"/>
    <property type="match status" value="1"/>
</dbReference>
<evidence type="ECO:0000313" key="4">
    <source>
        <dbReference type="Proteomes" id="UP001446871"/>
    </source>
</evidence>
<evidence type="ECO:0000259" key="2">
    <source>
        <dbReference type="PROSITE" id="PS50011"/>
    </source>
</evidence>
<dbReference type="SUPFAM" id="SSF56112">
    <property type="entry name" value="Protein kinase-like (PK-like)"/>
    <property type="match status" value="1"/>
</dbReference>
<reference evidence="3 4" key="1">
    <citation type="submission" date="2023-01" db="EMBL/GenBank/DDBJ databases">
        <title>Analysis of 21 Apiospora genomes using comparative genomics revels a genus with tremendous synthesis potential of carbohydrate active enzymes and secondary metabolites.</title>
        <authorList>
            <person name="Sorensen T."/>
        </authorList>
    </citation>
    <scope>NUCLEOTIDE SEQUENCE [LARGE SCALE GENOMIC DNA]</scope>
    <source>
        <strain evidence="3 4">CBS 83171</strain>
    </source>
</reference>
<gene>
    <name evidence="3" type="ORF">PG996_013754</name>
</gene>
<sequence>MNLLSLATRILLFAAGISDKDEVSDNRNQILATKHCIHLTKPVSSITYFFDRNKPARVLNPAEIPVVAVEPLWYQQEQLQGILQEVWDPHSADYETFVKLDKIPTPRFKTRSCDDRMHIVRHPRINDNRPMVMKIVEFPDSWQYPQYPLGQRSPSGPSVESPKLNASSDYNNIMFTYNAVTEMWMWMEIRMHQKVDLWANSVGPKFLGLVTERGRGVIGFVSEFVQDAKTILQIWEEAYAAGDLDFQLSDGDRQACLAALDRLHAESLLHGDLHPGNVLRRSDGSVVLIDFESTCHVDSNGRVYGGHETVKEERDFTERWLNLTASKWHQVKQRKAMAEVD</sequence>
<name>A0ABR1TGC5_9PEZI</name>
<keyword evidence="1" id="KW-0732">Signal</keyword>
<accession>A0ABR1TGC5</accession>
<keyword evidence="4" id="KW-1185">Reference proteome</keyword>
<dbReference type="InterPro" id="IPR011009">
    <property type="entry name" value="Kinase-like_dom_sf"/>
</dbReference>
<dbReference type="EMBL" id="JAQQWM010000009">
    <property type="protein sequence ID" value="KAK8045690.1"/>
    <property type="molecule type" value="Genomic_DNA"/>
</dbReference>
<dbReference type="InterPro" id="IPR002575">
    <property type="entry name" value="Aminoglycoside_PTrfase"/>
</dbReference>